<dbReference type="InterPro" id="IPR000477">
    <property type="entry name" value="RT_dom"/>
</dbReference>
<dbReference type="FunFam" id="3.30.70.270:FF:000020">
    <property type="entry name" value="Transposon Tf2-6 polyprotein-like Protein"/>
    <property type="match status" value="1"/>
</dbReference>
<feature type="compositionally biased region" description="Polar residues" evidence="8">
    <location>
        <begin position="371"/>
        <end position="402"/>
    </location>
</feature>
<dbReference type="PANTHER" id="PTHR37984">
    <property type="entry name" value="PROTEIN CBG26694"/>
    <property type="match status" value="1"/>
</dbReference>
<protein>
    <recommendedName>
        <fullName evidence="1">RNA-directed DNA polymerase</fullName>
        <ecNumber evidence="1">2.7.7.49</ecNumber>
    </recommendedName>
</protein>
<feature type="compositionally biased region" description="Low complexity" evidence="8">
    <location>
        <begin position="415"/>
        <end position="429"/>
    </location>
</feature>
<dbReference type="InterPro" id="IPR005162">
    <property type="entry name" value="Retrotrans_gag_dom"/>
</dbReference>
<dbReference type="InterPro" id="IPR041588">
    <property type="entry name" value="Integrase_H2C2"/>
</dbReference>
<keyword evidence="3" id="KW-0548">Nucleotidyltransferase</keyword>
<evidence type="ECO:0000256" key="1">
    <source>
        <dbReference type="ARBA" id="ARBA00012493"/>
    </source>
</evidence>
<feature type="region of interest" description="Disordered" evidence="8">
    <location>
        <begin position="482"/>
        <end position="502"/>
    </location>
</feature>
<feature type="region of interest" description="Disordered" evidence="8">
    <location>
        <begin position="50"/>
        <end position="97"/>
    </location>
</feature>
<reference evidence="11" key="2">
    <citation type="submission" date="2025-08" db="UniProtKB">
        <authorList>
            <consortium name="RefSeq"/>
        </authorList>
    </citation>
    <scope>IDENTIFICATION</scope>
    <source>
        <tissue evidence="11">Leaf</tissue>
    </source>
</reference>
<evidence type="ECO:0000256" key="4">
    <source>
        <dbReference type="ARBA" id="ARBA00022722"/>
    </source>
</evidence>
<evidence type="ECO:0000256" key="7">
    <source>
        <dbReference type="ARBA" id="ARBA00022918"/>
    </source>
</evidence>
<dbReference type="InterPro" id="IPR043502">
    <property type="entry name" value="DNA/RNA_pol_sf"/>
</dbReference>
<dbReference type="Gene3D" id="1.10.340.70">
    <property type="match status" value="1"/>
</dbReference>
<dbReference type="GO" id="GO:0015074">
    <property type="term" value="P:DNA integration"/>
    <property type="evidence" value="ECO:0007669"/>
    <property type="project" value="InterPro"/>
</dbReference>
<evidence type="ECO:0000313" key="11">
    <source>
        <dbReference type="RefSeq" id="XP_056845110.1"/>
    </source>
</evidence>
<dbReference type="PROSITE" id="PS50994">
    <property type="entry name" value="INTEGRASE"/>
    <property type="match status" value="1"/>
</dbReference>
<evidence type="ECO:0000259" key="9">
    <source>
        <dbReference type="PROSITE" id="PS50994"/>
    </source>
</evidence>
<dbReference type="Gene3D" id="3.30.70.270">
    <property type="match status" value="2"/>
</dbReference>
<evidence type="ECO:0000256" key="8">
    <source>
        <dbReference type="SAM" id="MobiDB-lite"/>
    </source>
</evidence>
<reference evidence="10" key="1">
    <citation type="journal article" date="2019" name="Database">
        <title>The radish genome database (RadishGD): an integrated information resource for radish genomics.</title>
        <authorList>
            <person name="Yu H.J."/>
            <person name="Baek S."/>
            <person name="Lee Y.J."/>
            <person name="Cho A."/>
            <person name="Mun J.H."/>
        </authorList>
    </citation>
    <scope>NUCLEOTIDE SEQUENCE [LARGE SCALE GENOMIC DNA]</scope>
    <source>
        <strain evidence="10">cv. WK10039</strain>
    </source>
</reference>
<keyword evidence="6" id="KW-0378">Hydrolase</keyword>
<dbReference type="InterPro" id="IPR012337">
    <property type="entry name" value="RNaseH-like_sf"/>
</dbReference>
<dbReference type="RefSeq" id="XP_056845110.1">
    <property type="nucleotide sequence ID" value="XM_056989130.1"/>
</dbReference>
<feature type="compositionally biased region" description="Low complexity" evidence="8">
    <location>
        <begin position="59"/>
        <end position="74"/>
    </location>
</feature>
<feature type="region of interest" description="Disordered" evidence="8">
    <location>
        <begin position="369"/>
        <end position="432"/>
    </location>
</feature>
<dbReference type="Pfam" id="PF17921">
    <property type="entry name" value="Integrase_H2C2"/>
    <property type="match status" value="1"/>
</dbReference>
<keyword evidence="10" id="KW-1185">Reference proteome</keyword>
<keyword evidence="4" id="KW-0540">Nuclease</keyword>
<proteinExistence type="predicted"/>
<feature type="compositionally biased region" description="Basic and acidic residues" evidence="8">
    <location>
        <begin position="19"/>
        <end position="34"/>
    </location>
</feature>
<dbReference type="CDD" id="cd01647">
    <property type="entry name" value="RT_LTR"/>
    <property type="match status" value="1"/>
</dbReference>
<dbReference type="GeneID" id="130496748"/>
<dbReference type="FunFam" id="3.10.20.370:FF:000001">
    <property type="entry name" value="Retrovirus-related Pol polyprotein from transposon 17.6-like protein"/>
    <property type="match status" value="1"/>
</dbReference>
<dbReference type="Gene3D" id="2.40.70.10">
    <property type="entry name" value="Acid Proteases"/>
    <property type="match status" value="1"/>
</dbReference>
<dbReference type="EC" id="2.7.7.49" evidence="1"/>
<dbReference type="PANTHER" id="PTHR37984:SF5">
    <property type="entry name" value="PROTEIN NYNRIN-LIKE"/>
    <property type="match status" value="1"/>
</dbReference>
<dbReference type="Pfam" id="PF03732">
    <property type="entry name" value="Retrotrans_gag"/>
    <property type="match status" value="1"/>
</dbReference>
<keyword evidence="7" id="KW-0695">RNA-directed DNA polymerase</keyword>
<evidence type="ECO:0000256" key="6">
    <source>
        <dbReference type="ARBA" id="ARBA00022801"/>
    </source>
</evidence>
<dbReference type="GO" id="GO:0003676">
    <property type="term" value="F:nucleic acid binding"/>
    <property type="evidence" value="ECO:0007669"/>
    <property type="project" value="InterPro"/>
</dbReference>
<evidence type="ECO:0000256" key="3">
    <source>
        <dbReference type="ARBA" id="ARBA00022695"/>
    </source>
</evidence>
<dbReference type="KEGG" id="rsz:130496748"/>
<dbReference type="InterPro" id="IPR043128">
    <property type="entry name" value="Rev_trsase/Diguanyl_cyclase"/>
</dbReference>
<dbReference type="GO" id="GO:0004519">
    <property type="term" value="F:endonuclease activity"/>
    <property type="evidence" value="ECO:0007669"/>
    <property type="project" value="UniProtKB-KW"/>
</dbReference>
<dbReference type="InterPro" id="IPR021109">
    <property type="entry name" value="Peptidase_aspartic_dom_sf"/>
</dbReference>
<dbReference type="Pfam" id="PF00078">
    <property type="entry name" value="RVT_1"/>
    <property type="match status" value="1"/>
</dbReference>
<keyword evidence="5" id="KW-0255">Endonuclease</keyword>
<organism evidence="10 11">
    <name type="scientific">Raphanus sativus</name>
    <name type="common">Radish</name>
    <name type="synonym">Raphanus raphanistrum var. sativus</name>
    <dbReference type="NCBI Taxonomy" id="3726"/>
    <lineage>
        <taxon>Eukaryota</taxon>
        <taxon>Viridiplantae</taxon>
        <taxon>Streptophyta</taxon>
        <taxon>Embryophyta</taxon>
        <taxon>Tracheophyta</taxon>
        <taxon>Spermatophyta</taxon>
        <taxon>Magnoliopsida</taxon>
        <taxon>eudicotyledons</taxon>
        <taxon>Gunneridae</taxon>
        <taxon>Pentapetalae</taxon>
        <taxon>rosids</taxon>
        <taxon>malvids</taxon>
        <taxon>Brassicales</taxon>
        <taxon>Brassicaceae</taxon>
        <taxon>Brassiceae</taxon>
        <taxon>Raphanus</taxon>
    </lineage>
</organism>
<feature type="region of interest" description="Disordered" evidence="8">
    <location>
        <begin position="574"/>
        <end position="593"/>
    </location>
</feature>
<dbReference type="OrthoDB" id="1063722at2759"/>
<gene>
    <name evidence="11" type="primary">LOC130496748</name>
</gene>
<dbReference type="Pfam" id="PF00665">
    <property type="entry name" value="rve"/>
    <property type="match status" value="1"/>
</dbReference>
<dbReference type="SUPFAM" id="SSF56672">
    <property type="entry name" value="DNA/RNA polymerases"/>
    <property type="match status" value="1"/>
</dbReference>
<keyword evidence="2" id="KW-0808">Transferase</keyword>
<feature type="domain" description="Integrase catalytic" evidence="9">
    <location>
        <begin position="1575"/>
        <end position="1739"/>
    </location>
</feature>
<dbReference type="InterPro" id="IPR036397">
    <property type="entry name" value="RNaseH_sf"/>
</dbReference>
<feature type="region of interest" description="Disordered" evidence="8">
    <location>
        <begin position="1"/>
        <end position="34"/>
    </location>
</feature>
<evidence type="ECO:0000256" key="5">
    <source>
        <dbReference type="ARBA" id="ARBA00022759"/>
    </source>
</evidence>
<dbReference type="Gene3D" id="3.10.10.10">
    <property type="entry name" value="HIV Type 1 Reverse Transcriptase, subunit A, domain 1"/>
    <property type="match status" value="1"/>
</dbReference>
<dbReference type="Proteomes" id="UP000504610">
    <property type="component" value="Chromosome 6"/>
</dbReference>
<dbReference type="CDD" id="cd00303">
    <property type="entry name" value="retropepsin_like"/>
    <property type="match status" value="1"/>
</dbReference>
<dbReference type="Gene3D" id="3.30.420.10">
    <property type="entry name" value="Ribonuclease H-like superfamily/Ribonuclease H"/>
    <property type="match status" value="1"/>
</dbReference>
<accession>A0A9W3C0T9</accession>
<feature type="region of interest" description="Disordered" evidence="8">
    <location>
        <begin position="324"/>
        <end position="344"/>
    </location>
</feature>
<feature type="compositionally biased region" description="Polar residues" evidence="8">
    <location>
        <begin position="482"/>
        <end position="493"/>
    </location>
</feature>
<dbReference type="CDD" id="cd09274">
    <property type="entry name" value="RNase_HI_RT_Ty3"/>
    <property type="match status" value="1"/>
</dbReference>
<dbReference type="GO" id="GO:0003964">
    <property type="term" value="F:RNA-directed DNA polymerase activity"/>
    <property type="evidence" value="ECO:0007669"/>
    <property type="project" value="UniProtKB-KW"/>
</dbReference>
<feature type="compositionally biased region" description="Polar residues" evidence="8">
    <location>
        <begin position="575"/>
        <end position="584"/>
    </location>
</feature>
<dbReference type="InterPro" id="IPR001584">
    <property type="entry name" value="Integrase_cat-core"/>
</dbReference>
<dbReference type="InterPro" id="IPR050951">
    <property type="entry name" value="Retrovirus_Pol_polyprotein"/>
</dbReference>
<feature type="compositionally biased region" description="Polar residues" evidence="8">
    <location>
        <begin position="1"/>
        <end position="12"/>
    </location>
</feature>
<dbReference type="GO" id="GO:0016787">
    <property type="term" value="F:hydrolase activity"/>
    <property type="evidence" value="ECO:0007669"/>
    <property type="project" value="UniProtKB-KW"/>
</dbReference>
<sequence length="1868" mass="212637">MNLRSRGTTNLTPLVPDIRALERENTRRRREEEQQAHFNRLGFDMAHHQNQNRDGEIPLGAAQEGNGQGAANLGPRHPQRQARAIGAHDQPNIHGNRAGIRAPAVENNNFEIKSSLINMIQSNKYHGLALEDPLDHLDNFDQLCGTIKINGVSEDALKLRLFPFSLGDKAHTWEKGLSRDSIRTWDECKEAFLTKFFSNSRTAKLRNEISGFQQRNLEGFGEAWERFNSYITQCPHHGFTKESLLSTFYRGVLPSCRNRLDTASNGFFLGRTEQDAEELVENMAKSDSVYNEEYDRANRGDDQQTRKDIKSLQDKLDLVLSNQSKKEQVSFVGDPSQEVPPKVNEVDGLEGQEELCFINNNGTWYRKEPNFQYNNYPQRPYSNNQQGGYQPRNNQQGSHQPQQNPPPGFSNKGNQSTQAQGSSSQHQAQDTSVESMFKQLLEAQSRSEKQIGYELKNIHSKIDGSYNELNNKFKALENQFASMSSNSNRQQGTLPGKPEQNPKETMKAITLRSGRELPSRVLIKDNEKQGGEVVINVDDDVVIVDEKTNEEILEKIVEAKGKGKVGEEKTVVNKNEATTSSKEASFTPPPYEPKLPFPGRFKRQLLEKYKALFEKQMSEVQITMPIIDAFMLVPQYSKFLKDAVAQKKKEMEGMVVLTHECSAIIQRLTVPRKLEDPGSFTLPCAIGPLTFERCLCDLGASVSLMPLSIAKKLGFSQYKKCRISLVLADRSVKLPIGILEDLPVMIGNCEVPTDFVVLEMDEEPKDPLILGRPFLATAGAMVNVRDGKIDLHLGKGNILHFDINEAMKKPTIQSQAFYIDEMETLADELLEELAIEDSLQHALTVDRENQMVENQESNDFVRRLDSHKKFDEKVQFEELPQAASATQQEDSHQDDWSELKAPKVELKPLPHGVRYAFLGPNETYPVIVSSELTELELSELLNALKRFRKAIGYSLDDIKGISPTLCMHRIHLEDESMTSIEHQRRLNPNLKDVVKKEILKLLDAGVIYPISDSKWVSPVHVVPKKGGITVVKNEKDELIPTRTITGHRMCIDYRKLNSASRKDHFPLPFIDQMLERLANHPFYCFLDGYSGFFQIPIHPNDQEKTTFTCPYGTFAYRRMPFGLCNAPATFQRCMMSIFSDLIEDVVEVFMDDFSVYGSSFSACLSNLCRVLQRCEDTNLVLNWEKCHFMVKEGIVLGHKISEKGIEVDKAKIEVMVKLPPPKTVKDIKSFLGHAGFYRRFIRDFSMISRPMTKLLCKEASFSFDVECLEAFKKLKNELVSAPIVQPPDWNLPFEIMCDASDYAVGAVLGQKKDKKTHVIYYASRTLNDAQVKYSTTEKELLAIVFAFEKFRSYLVGSKVIVYTDHAALRHLLAKKDAKPRLLRWILLLQEFDLEIKDRPGVENGVADHLSRMRVDCGIPIDEGLPEEQIMAIRAVEAVCETGKKLEEVKATDEKGPWYADLVNYLACGKEPLGLEGYAKKKFYKDVKRYYWDEPYLYTLCKDQLYRRVVGEEEINGILTHCHGSSYGGHFATFKTVAKVLQAGFWWPHMFKDTQDFVSRCDSCQRRGNITKRNEMPQNPILEVEVFDVWGIDFMGPFPSSFGNKYILVAVDYVSKWVEAIASPTNDSRVVLKMFKSIIFPRFGVPRVVISDGGSHFINKLFESLLKKKGVKHKVATPYHPQTSGQVEISNREIKSILEKIVGTTRKDWSNKLDDALWAYRTAYKTPLGTTPFHLVYGKACHFQLSLTKEKRLFQLHELDEIRLDAFENSRIYKEKTKAFHDKMILKREFSPGDQVLLYNSRLKLFPGKLKSRWYGPFKVKEVRPYGAIVLWSNDGRDFTVNGQRVKLYMGSNTEGEGVSVPLSDPIQA</sequence>
<dbReference type="Pfam" id="PF17917">
    <property type="entry name" value="RT_RNaseH"/>
    <property type="match status" value="1"/>
</dbReference>
<evidence type="ECO:0000313" key="10">
    <source>
        <dbReference type="Proteomes" id="UP000504610"/>
    </source>
</evidence>
<name>A0A9W3C0T9_RAPSA</name>
<evidence type="ECO:0000256" key="2">
    <source>
        <dbReference type="ARBA" id="ARBA00022679"/>
    </source>
</evidence>
<dbReference type="InterPro" id="IPR041373">
    <property type="entry name" value="RT_RNaseH"/>
</dbReference>
<dbReference type="SUPFAM" id="SSF53098">
    <property type="entry name" value="Ribonuclease H-like"/>
    <property type="match status" value="1"/>
</dbReference>